<keyword evidence="1" id="KW-1133">Transmembrane helix</keyword>
<keyword evidence="3" id="KW-1185">Reference proteome</keyword>
<dbReference type="Proteomes" id="UP000634136">
    <property type="component" value="Unassembled WGS sequence"/>
</dbReference>
<dbReference type="EMBL" id="JAAIUW010000008">
    <property type="protein sequence ID" value="KAF7821774.1"/>
    <property type="molecule type" value="Genomic_DNA"/>
</dbReference>
<comment type="caution">
    <text evidence="2">The sequence shown here is derived from an EMBL/GenBank/DDBJ whole genome shotgun (WGS) entry which is preliminary data.</text>
</comment>
<sequence>MSSFFSIGLGYFITIALAFLILLSTLILSSYFCCRNRNRYPNPDPETIGPECDQFRGRDAEDDAGVPPLLPPLLPRLLAQAQRLLSHLPKFAAFDTALDAAAGSRAALSVRRRSEAMEVTVLIRETGGRWPRFWGFLN</sequence>
<accession>A0A834TQH6</accession>
<protein>
    <submittedName>
        <fullName evidence="2">RING-H2 finger protein ATL67-like</fullName>
    </submittedName>
</protein>
<organism evidence="2 3">
    <name type="scientific">Senna tora</name>
    <dbReference type="NCBI Taxonomy" id="362788"/>
    <lineage>
        <taxon>Eukaryota</taxon>
        <taxon>Viridiplantae</taxon>
        <taxon>Streptophyta</taxon>
        <taxon>Embryophyta</taxon>
        <taxon>Tracheophyta</taxon>
        <taxon>Spermatophyta</taxon>
        <taxon>Magnoliopsida</taxon>
        <taxon>eudicotyledons</taxon>
        <taxon>Gunneridae</taxon>
        <taxon>Pentapetalae</taxon>
        <taxon>rosids</taxon>
        <taxon>fabids</taxon>
        <taxon>Fabales</taxon>
        <taxon>Fabaceae</taxon>
        <taxon>Caesalpinioideae</taxon>
        <taxon>Cassia clade</taxon>
        <taxon>Senna</taxon>
    </lineage>
</organism>
<dbReference type="AlphaFoldDB" id="A0A834TQH6"/>
<reference evidence="2" key="1">
    <citation type="submission" date="2020-09" db="EMBL/GenBank/DDBJ databases">
        <title>Genome-Enabled Discovery of Anthraquinone Biosynthesis in Senna tora.</title>
        <authorList>
            <person name="Kang S.-H."/>
            <person name="Pandey R.P."/>
            <person name="Lee C.-M."/>
            <person name="Sim J.-S."/>
            <person name="Jeong J.-T."/>
            <person name="Choi B.-S."/>
            <person name="Jung M."/>
            <person name="Ginzburg D."/>
            <person name="Zhao K."/>
            <person name="Won S.Y."/>
            <person name="Oh T.-J."/>
            <person name="Yu Y."/>
            <person name="Kim N.-H."/>
            <person name="Lee O.R."/>
            <person name="Lee T.-H."/>
            <person name="Bashyal P."/>
            <person name="Kim T.-S."/>
            <person name="Lee W.-H."/>
            <person name="Kawkins C."/>
            <person name="Kim C.-K."/>
            <person name="Kim J.S."/>
            <person name="Ahn B.O."/>
            <person name="Rhee S.Y."/>
            <person name="Sohng J.K."/>
        </authorList>
    </citation>
    <scope>NUCLEOTIDE SEQUENCE</scope>
    <source>
        <tissue evidence="2">Leaf</tissue>
    </source>
</reference>
<gene>
    <name evidence="2" type="ORF">G2W53_027229</name>
</gene>
<evidence type="ECO:0000256" key="1">
    <source>
        <dbReference type="SAM" id="Phobius"/>
    </source>
</evidence>
<evidence type="ECO:0000313" key="3">
    <source>
        <dbReference type="Proteomes" id="UP000634136"/>
    </source>
</evidence>
<keyword evidence="1" id="KW-0472">Membrane</keyword>
<feature type="transmembrane region" description="Helical" evidence="1">
    <location>
        <begin position="12"/>
        <end position="34"/>
    </location>
</feature>
<evidence type="ECO:0000313" key="2">
    <source>
        <dbReference type="EMBL" id="KAF7821774.1"/>
    </source>
</evidence>
<proteinExistence type="predicted"/>
<keyword evidence="1" id="KW-0812">Transmembrane</keyword>
<name>A0A834TQH6_9FABA</name>